<evidence type="ECO:0000256" key="1">
    <source>
        <dbReference type="ARBA" id="ARBA00004141"/>
    </source>
</evidence>
<gene>
    <name evidence="7" type="ORF">EQU50_02770</name>
</gene>
<feature type="transmembrane region" description="Helical" evidence="5">
    <location>
        <begin position="7"/>
        <end position="26"/>
    </location>
</feature>
<feature type="transmembrane region" description="Helical" evidence="5">
    <location>
        <begin position="156"/>
        <end position="176"/>
    </location>
</feature>
<evidence type="ECO:0000256" key="3">
    <source>
        <dbReference type="ARBA" id="ARBA00022989"/>
    </source>
</evidence>
<feature type="transmembrane region" description="Helical" evidence="5">
    <location>
        <begin position="237"/>
        <end position="258"/>
    </location>
</feature>
<sequence>MNFQNPFKLFLSFEFISVLSLFSYQYKNTHPFFTSFDVTVLLNLILIPWAVVLYVRERDRSNRFWSKEVLFFVAMAGWFLLSTLWSSSHSYKIQKALCFSFYTIPAFLMGYLVISNNCERLVRLLQSLLIFALIVFAETFRVFYVKGMGSIQDIMGTNYLVTGQTLGVGLIVLIVYSLHRFVDANRKTLGLEIVLGSLFFYGLINIGGRGPFAACAISTLVLYAVFCRYSNAVKNPLLHLVLFSTVTFVLCVGLNYLFHQQGSHFANRMMPLLNSIKADGSAMERLEFYQSAIKAFVANPVVGLGFGGWPVYHGLSDISYHPHNIFLEIMAETGMVGLLLFVAFLTVCVQGLSLGPILSSPLLVAACLITLFAFMNACKTGDLHDNMLFFFALSLVAGLKRNSISIKVV</sequence>
<dbReference type="GO" id="GO:0016874">
    <property type="term" value="F:ligase activity"/>
    <property type="evidence" value="ECO:0007669"/>
    <property type="project" value="UniProtKB-KW"/>
</dbReference>
<feature type="transmembrane region" description="Helical" evidence="5">
    <location>
        <begin position="325"/>
        <end position="345"/>
    </location>
</feature>
<feature type="transmembrane region" description="Helical" evidence="5">
    <location>
        <begin position="32"/>
        <end position="56"/>
    </location>
</feature>
<dbReference type="Proteomes" id="UP000293550">
    <property type="component" value="Unassembled WGS sequence"/>
</dbReference>
<accession>A0A4Q7DNP2</accession>
<protein>
    <submittedName>
        <fullName evidence="7">O-antigen ligase domain-containing protein</fullName>
    </submittedName>
</protein>
<evidence type="ECO:0000256" key="5">
    <source>
        <dbReference type="SAM" id="Phobius"/>
    </source>
</evidence>
<feature type="transmembrane region" description="Helical" evidence="5">
    <location>
        <begin position="93"/>
        <end position="114"/>
    </location>
</feature>
<name>A0A4Q7DNP2_9PROT</name>
<comment type="subcellular location">
    <subcellularLocation>
        <location evidence="1">Membrane</location>
        <topology evidence="1">Multi-pass membrane protein</topology>
    </subcellularLocation>
</comment>
<feature type="transmembrane region" description="Helical" evidence="5">
    <location>
        <begin position="121"/>
        <end position="144"/>
    </location>
</feature>
<feature type="transmembrane region" description="Helical" evidence="5">
    <location>
        <begin position="357"/>
        <end position="377"/>
    </location>
</feature>
<evidence type="ECO:0000256" key="4">
    <source>
        <dbReference type="ARBA" id="ARBA00023136"/>
    </source>
</evidence>
<dbReference type="InterPro" id="IPR007016">
    <property type="entry name" value="O-antigen_ligase-rel_domated"/>
</dbReference>
<evidence type="ECO:0000313" key="8">
    <source>
        <dbReference type="Proteomes" id="UP000293550"/>
    </source>
</evidence>
<reference evidence="7 8" key="1">
    <citation type="submission" date="2018-10" db="EMBL/GenBank/DDBJ databases">
        <title>An updated phylogeny of the Alphaproteobacteria reveals that the parasitic Rickettsiales and Holosporales have independent origins.</title>
        <authorList>
            <person name="Munoz-Gomez S.A."/>
            <person name="Hess S."/>
            <person name="Burger G."/>
            <person name="Lang B.F."/>
            <person name="Susko E."/>
            <person name="Slamovits C.H."/>
            <person name="Roger A.J."/>
        </authorList>
    </citation>
    <scope>NUCLEOTIDE SEQUENCE [LARGE SCALE GENOMIC DNA]</scope>
    <source>
        <strain evidence="7">HOLO01</strain>
    </source>
</reference>
<keyword evidence="4 5" id="KW-0472">Membrane</keyword>
<keyword evidence="3 5" id="KW-1133">Transmembrane helix</keyword>
<keyword evidence="2 5" id="KW-0812">Transmembrane</keyword>
<dbReference type="OrthoDB" id="8478829at2"/>
<feature type="transmembrane region" description="Helical" evidence="5">
    <location>
        <begin position="68"/>
        <end position="87"/>
    </location>
</feature>
<comment type="caution">
    <text evidence="7">The sequence shown here is derived from an EMBL/GenBank/DDBJ whole genome shotgun (WGS) entry which is preliminary data.</text>
</comment>
<evidence type="ECO:0000256" key="2">
    <source>
        <dbReference type="ARBA" id="ARBA00022692"/>
    </source>
</evidence>
<dbReference type="PANTHER" id="PTHR37422">
    <property type="entry name" value="TEICHURONIC ACID BIOSYNTHESIS PROTEIN TUAE"/>
    <property type="match status" value="1"/>
</dbReference>
<proteinExistence type="predicted"/>
<evidence type="ECO:0000259" key="6">
    <source>
        <dbReference type="Pfam" id="PF04932"/>
    </source>
</evidence>
<feature type="domain" description="O-antigen ligase-related" evidence="6">
    <location>
        <begin position="198"/>
        <end position="342"/>
    </location>
</feature>
<dbReference type="PANTHER" id="PTHR37422:SF17">
    <property type="entry name" value="O-ANTIGEN LIGASE"/>
    <property type="match status" value="1"/>
</dbReference>
<dbReference type="Pfam" id="PF04932">
    <property type="entry name" value="Wzy_C"/>
    <property type="match status" value="1"/>
</dbReference>
<feature type="transmembrane region" description="Helical" evidence="5">
    <location>
        <begin position="383"/>
        <end position="399"/>
    </location>
</feature>
<dbReference type="AlphaFoldDB" id="A0A4Q7DNP2"/>
<organism evidence="7 8">
    <name type="scientific">Candidatus Finniella inopinata</name>
    <dbReference type="NCBI Taxonomy" id="1696036"/>
    <lineage>
        <taxon>Bacteria</taxon>
        <taxon>Pseudomonadati</taxon>
        <taxon>Pseudomonadota</taxon>
        <taxon>Alphaproteobacteria</taxon>
        <taxon>Holosporales</taxon>
        <taxon>Candidatus Paracaedibacteraceae</taxon>
        <taxon>Candidatus Finniella</taxon>
    </lineage>
</organism>
<dbReference type="GO" id="GO:0016020">
    <property type="term" value="C:membrane"/>
    <property type="evidence" value="ECO:0007669"/>
    <property type="project" value="UniProtKB-SubCell"/>
</dbReference>
<keyword evidence="7" id="KW-0436">Ligase</keyword>
<dbReference type="EMBL" id="SCFB01000004">
    <property type="protein sequence ID" value="RZI46526.1"/>
    <property type="molecule type" value="Genomic_DNA"/>
</dbReference>
<keyword evidence="8" id="KW-1185">Reference proteome</keyword>
<dbReference type="InterPro" id="IPR051533">
    <property type="entry name" value="WaaL-like"/>
</dbReference>
<evidence type="ECO:0000313" key="7">
    <source>
        <dbReference type="EMBL" id="RZI46526.1"/>
    </source>
</evidence>